<dbReference type="AlphaFoldDB" id="A0A1S7UJS1"/>
<keyword evidence="4" id="KW-1185">Reference proteome</keyword>
<evidence type="ECO:0000256" key="1">
    <source>
        <dbReference type="SAM" id="MobiDB-lite"/>
    </source>
</evidence>
<protein>
    <recommendedName>
        <fullName evidence="2">DUF7905 domain-containing protein</fullName>
    </recommendedName>
</protein>
<dbReference type="OMA" id="MDGVGYW"/>
<feature type="region of interest" description="Disordered" evidence="1">
    <location>
        <begin position="542"/>
        <end position="566"/>
    </location>
</feature>
<dbReference type="Pfam" id="PF25482">
    <property type="entry name" value="DUF7905"/>
    <property type="match status" value="1"/>
</dbReference>
<dbReference type="InterPro" id="IPR057227">
    <property type="entry name" value="DUF7905"/>
</dbReference>
<evidence type="ECO:0000313" key="4">
    <source>
        <dbReference type="Proteomes" id="UP000054516"/>
    </source>
</evidence>
<proteinExistence type="predicted"/>
<gene>
    <name evidence="3" type="ORF">SAMD00023353_0100730</name>
</gene>
<dbReference type="Proteomes" id="UP000054516">
    <property type="component" value="Unassembled WGS sequence"/>
</dbReference>
<dbReference type="STRING" id="77044.A0A1S7UJS1"/>
<feature type="domain" description="DUF7905" evidence="2">
    <location>
        <begin position="603"/>
        <end position="918"/>
    </location>
</feature>
<dbReference type="OrthoDB" id="3439512at2759"/>
<sequence>MASRRHATAKAAKPMTMEWSAKTVATKDITRVNARDRQGEEPIDLILSSNWVLGTEGVRDFYEVLYQSGENLEVGYDTVIQGFRIKCLACDEMRLVTLVKGILDQLVQKEAQEGLNNSDKIISLENWRKKKHKLGREIKVSERYTFPYDVAMCVARDVWDIPDEWFKKGITTKKVLPESMQSKVQRLTGAALISSTNGRTIYVGASGVNEVNVAKEKLDKIALYFWLKPKDITQVVKIFFYHEGDRSGTGEYRYLADRNYKLLGSYILDRFDWPHTDVRYPAIFHRGVIVRLNPKNESLEETSIISDTILPIVKDPNAMEDFGAFGLKNWIYPIKHKAPSPSLLECATSTARSSSNYVIDRARSQPHIETWVCSLPVPNTTGASPIPQIDSPTDIQESIFDNSPHEILCLEHHGKEPEQLPQPSRLPHLFVYDQLSQSPTPNPPDTEAGLGSVITQPTIGDDLLGLTSLSRAHGPDAITSLTTNSRVGIATPDESIINKTAGYFTDLADSPTSGMAAEQQQSHKPDPFAHIWDNYRALATKQTLGPRKPPNNKIGQGPLSNTNQSPQIYEQDSRSFHLTMNQKAGSRNKVFPEFDPNMMAFINKSIVCLMAPLRLLPGTVDLKIDLGRFCFLNVKKSQVQRLNDDDDEKYYKLDYIQAELNKRHTTADTLLFTRILTSLGADANYIARMSDDSKSPMWKRPIDGRSSIYEFTCRSKAIGGADLNFIVEIDATKFTSRVRQFEPDRNFFAVHCPRRVWDFQLMLSSSKDLDIIYRRFAEDLLLSLQVKPIGDRLPEIQISYDQNYSIEILVVRIRNIACCTSETNSTKDISTQPALRKDIQKMYISEVWEMDLINKVDDKRNTQLTFARNKGNSEYSDIPLVWYEVSLKSDILSTAFEENAKLELGNEVKWTTEDLLKSGAIEELIRKAAYMVKNMDGVGYWNDNRQKELLHGIVQAKGPKKGQYVETYW</sequence>
<reference evidence="3" key="1">
    <citation type="submission" date="2016-03" db="EMBL/GenBank/DDBJ databases">
        <title>Draft genome sequence of Rosellinia necatrix.</title>
        <authorList>
            <person name="Kanematsu S."/>
        </authorList>
    </citation>
    <scope>NUCLEOTIDE SEQUENCE [LARGE SCALE GENOMIC DNA]</scope>
    <source>
        <strain evidence="3">W97</strain>
    </source>
</reference>
<evidence type="ECO:0000313" key="3">
    <source>
        <dbReference type="EMBL" id="GAP82526.1"/>
    </source>
</evidence>
<dbReference type="EMBL" id="DF977446">
    <property type="protein sequence ID" value="GAP82526.1"/>
    <property type="molecule type" value="Genomic_DNA"/>
</dbReference>
<accession>A0A1S7UJS1</accession>
<organism evidence="3">
    <name type="scientific">Rosellinia necatrix</name>
    <name type="common">White root-rot fungus</name>
    <dbReference type="NCBI Taxonomy" id="77044"/>
    <lineage>
        <taxon>Eukaryota</taxon>
        <taxon>Fungi</taxon>
        <taxon>Dikarya</taxon>
        <taxon>Ascomycota</taxon>
        <taxon>Pezizomycotina</taxon>
        <taxon>Sordariomycetes</taxon>
        <taxon>Xylariomycetidae</taxon>
        <taxon>Xylariales</taxon>
        <taxon>Xylariaceae</taxon>
        <taxon>Rosellinia</taxon>
    </lineage>
</organism>
<evidence type="ECO:0000259" key="2">
    <source>
        <dbReference type="Pfam" id="PF25482"/>
    </source>
</evidence>
<name>A0A1S7UJS1_ROSNE</name>